<reference evidence="2 3" key="1">
    <citation type="submission" date="2019-03" db="EMBL/GenBank/DDBJ databases">
        <title>First draft genome of Liparis tanakae, snailfish: a comprehensive survey of snailfish specific genes.</title>
        <authorList>
            <person name="Kim W."/>
            <person name="Song I."/>
            <person name="Jeong J.-H."/>
            <person name="Kim D."/>
            <person name="Kim S."/>
            <person name="Ryu S."/>
            <person name="Song J.Y."/>
            <person name="Lee S.K."/>
        </authorList>
    </citation>
    <scope>NUCLEOTIDE SEQUENCE [LARGE SCALE GENOMIC DNA]</scope>
    <source>
        <tissue evidence="2">Muscle</tissue>
    </source>
</reference>
<gene>
    <name evidence="2" type="primary">Plekhg5</name>
    <name evidence="2" type="ORF">EYF80_068245</name>
</gene>
<dbReference type="EMBL" id="SRLO01026711">
    <property type="protein sequence ID" value="TNN21643.1"/>
    <property type="molecule type" value="Genomic_DNA"/>
</dbReference>
<dbReference type="PANTHER" id="PTHR13217">
    <property type="entry name" value="PLECKSTRIN HOMOLOGY DOMAIN-CONTAINING FAMILY G MEMBER 7"/>
    <property type="match status" value="1"/>
</dbReference>
<dbReference type="InterPro" id="IPR040181">
    <property type="entry name" value="PKHG5/7"/>
</dbReference>
<dbReference type="GO" id="GO:0030424">
    <property type="term" value="C:axon"/>
    <property type="evidence" value="ECO:0007669"/>
    <property type="project" value="TreeGrafter"/>
</dbReference>
<keyword evidence="1" id="KW-0812">Transmembrane</keyword>
<organism evidence="2 3">
    <name type="scientific">Liparis tanakae</name>
    <name type="common">Tanaka's snailfish</name>
    <dbReference type="NCBI Taxonomy" id="230148"/>
    <lineage>
        <taxon>Eukaryota</taxon>
        <taxon>Metazoa</taxon>
        <taxon>Chordata</taxon>
        <taxon>Craniata</taxon>
        <taxon>Vertebrata</taxon>
        <taxon>Euteleostomi</taxon>
        <taxon>Actinopterygii</taxon>
        <taxon>Neopterygii</taxon>
        <taxon>Teleostei</taxon>
        <taxon>Neoteleostei</taxon>
        <taxon>Acanthomorphata</taxon>
        <taxon>Eupercaria</taxon>
        <taxon>Perciformes</taxon>
        <taxon>Cottioidei</taxon>
        <taxon>Cottales</taxon>
        <taxon>Liparidae</taxon>
        <taxon>Liparis</taxon>
    </lineage>
</organism>
<evidence type="ECO:0000313" key="2">
    <source>
        <dbReference type="EMBL" id="TNN21643.1"/>
    </source>
</evidence>
<accession>A0A4Z2DYK0</accession>
<proteinExistence type="predicted"/>
<dbReference type="GO" id="GO:0043542">
    <property type="term" value="P:endothelial cell migration"/>
    <property type="evidence" value="ECO:0007669"/>
    <property type="project" value="TreeGrafter"/>
</dbReference>
<protein>
    <submittedName>
        <fullName evidence="2">Pleckstrin y domain-containing family G member 5</fullName>
    </submittedName>
</protein>
<keyword evidence="3" id="KW-1185">Reference proteome</keyword>
<dbReference type="GO" id="GO:0030139">
    <property type="term" value="C:endocytic vesicle"/>
    <property type="evidence" value="ECO:0007669"/>
    <property type="project" value="TreeGrafter"/>
</dbReference>
<dbReference type="SUPFAM" id="SSF50729">
    <property type="entry name" value="PH domain-like"/>
    <property type="match status" value="1"/>
</dbReference>
<dbReference type="GO" id="GO:0007266">
    <property type="term" value="P:Rho protein signal transduction"/>
    <property type="evidence" value="ECO:0007669"/>
    <property type="project" value="TreeGrafter"/>
</dbReference>
<dbReference type="OrthoDB" id="660555at2759"/>
<keyword evidence="1" id="KW-0472">Membrane</keyword>
<name>A0A4Z2DYK0_9TELE</name>
<dbReference type="InterPro" id="IPR011993">
    <property type="entry name" value="PH-like_dom_sf"/>
</dbReference>
<comment type="caution">
    <text evidence="2">The sequence shown here is derived from an EMBL/GenBank/DDBJ whole genome shotgun (WGS) entry which is preliminary data.</text>
</comment>
<feature type="transmembrane region" description="Helical" evidence="1">
    <location>
        <begin position="84"/>
        <end position="101"/>
    </location>
</feature>
<dbReference type="Proteomes" id="UP000314294">
    <property type="component" value="Unassembled WGS sequence"/>
</dbReference>
<dbReference type="GO" id="GO:0005886">
    <property type="term" value="C:plasma membrane"/>
    <property type="evidence" value="ECO:0007669"/>
    <property type="project" value="TreeGrafter"/>
</dbReference>
<dbReference type="AlphaFoldDB" id="A0A4Z2DYK0"/>
<dbReference type="PANTHER" id="PTHR13217:SF12">
    <property type="entry name" value="PLECKSTRIN HOMOLOGY DOMAIN-CONTAINING FAMILY G MEMBER 5 ISOFORM X1-RELATED"/>
    <property type="match status" value="1"/>
</dbReference>
<evidence type="ECO:0000256" key="1">
    <source>
        <dbReference type="SAM" id="Phobius"/>
    </source>
</evidence>
<evidence type="ECO:0000313" key="3">
    <source>
        <dbReference type="Proteomes" id="UP000314294"/>
    </source>
</evidence>
<keyword evidence="1" id="KW-1133">Transmembrane helix</keyword>
<dbReference type="Gene3D" id="2.30.29.30">
    <property type="entry name" value="Pleckstrin-homology domain (PH domain)/Phosphotyrosine-binding domain (PTB)"/>
    <property type="match status" value="1"/>
</dbReference>
<sequence>MAPMRGISPEETRQLHLEGALRMKEGKDSRMEVYCVLFTDLLLITKPGKRVEKVKIIRQPLLIHNVVCKELKDPGECSDEYWDVTRIMLLFFFFFFFFYIFEEKQCQ</sequence>